<dbReference type="SUPFAM" id="SSF53474">
    <property type="entry name" value="alpha/beta-Hydrolases"/>
    <property type="match status" value="1"/>
</dbReference>
<dbReference type="InterPro" id="IPR010662">
    <property type="entry name" value="RBBP9/YdeN"/>
</dbReference>
<protein>
    <recommendedName>
        <fullName evidence="3">Serine hydrolase family protein</fullName>
    </recommendedName>
</protein>
<dbReference type="Gene3D" id="3.40.50.1820">
    <property type="entry name" value="alpha/beta hydrolase"/>
    <property type="match status" value="1"/>
</dbReference>
<dbReference type="InterPro" id="IPR029058">
    <property type="entry name" value="AB_hydrolase_fold"/>
</dbReference>
<dbReference type="Proteomes" id="UP000013261">
    <property type="component" value="Unassembled WGS sequence"/>
</dbReference>
<evidence type="ECO:0008006" key="3">
    <source>
        <dbReference type="Google" id="ProtNLM"/>
    </source>
</evidence>
<gene>
    <name evidence="1" type="ORF">F904_03388</name>
</gene>
<comment type="caution">
    <text evidence="1">The sequence shown here is derived from an EMBL/GenBank/DDBJ whole genome shotgun (WGS) entry which is preliminary data.</text>
</comment>
<dbReference type="GO" id="GO:0016787">
    <property type="term" value="F:hydrolase activity"/>
    <property type="evidence" value="ECO:0007669"/>
    <property type="project" value="InterPro"/>
</dbReference>
<evidence type="ECO:0000313" key="1">
    <source>
        <dbReference type="EMBL" id="ENW91303.1"/>
    </source>
</evidence>
<dbReference type="PANTHER" id="PTHR15394">
    <property type="entry name" value="SERINE HYDROLASE RBBP9"/>
    <property type="match status" value="1"/>
</dbReference>
<dbReference type="Pfam" id="PF06821">
    <property type="entry name" value="Ser_hydrolase"/>
    <property type="match status" value="1"/>
</dbReference>
<organism evidence="1 2">
    <name type="scientific">Acinetobacter dispersus</name>
    <dbReference type="NCBI Taxonomy" id="70348"/>
    <lineage>
        <taxon>Bacteria</taxon>
        <taxon>Pseudomonadati</taxon>
        <taxon>Pseudomonadota</taxon>
        <taxon>Gammaproteobacteria</taxon>
        <taxon>Moraxellales</taxon>
        <taxon>Moraxellaceae</taxon>
        <taxon>Acinetobacter</taxon>
    </lineage>
</organism>
<dbReference type="AlphaFoldDB" id="N9L4Q5"/>
<proteinExistence type="predicted"/>
<accession>N9L4Q5</accession>
<dbReference type="HOGENOM" id="CLU_088863_3_0_6"/>
<dbReference type="RefSeq" id="WP_005191904.1">
    <property type="nucleotide sequence ID" value="NZ_KB850051.1"/>
</dbReference>
<name>N9L4Q5_9GAMM</name>
<dbReference type="EMBL" id="APRL01000014">
    <property type="protein sequence ID" value="ENW91303.1"/>
    <property type="molecule type" value="Genomic_DNA"/>
</dbReference>
<dbReference type="OrthoDB" id="9804993at2"/>
<evidence type="ECO:0000313" key="2">
    <source>
        <dbReference type="Proteomes" id="UP000013261"/>
    </source>
</evidence>
<keyword evidence="2" id="KW-1185">Reference proteome</keyword>
<dbReference type="PATRIC" id="fig|1217703.3.peg.3287"/>
<reference evidence="1 2" key="1">
    <citation type="submission" date="2013-02" db="EMBL/GenBank/DDBJ databases">
        <title>The Genome Sequence of Acinetobacter sp. ANC 4105.</title>
        <authorList>
            <consortium name="The Broad Institute Genome Sequencing Platform"/>
            <consortium name="The Broad Institute Genome Sequencing Center for Infectious Disease"/>
            <person name="Cerqueira G."/>
            <person name="Feldgarden M."/>
            <person name="Courvalin P."/>
            <person name="Perichon B."/>
            <person name="Grillot-Courvalin C."/>
            <person name="Clermont D."/>
            <person name="Rocha E."/>
            <person name="Yoon E.-J."/>
            <person name="Nemec A."/>
            <person name="Walker B."/>
            <person name="Young S.K."/>
            <person name="Zeng Q."/>
            <person name="Gargeya S."/>
            <person name="Fitzgerald M."/>
            <person name="Haas B."/>
            <person name="Abouelleil A."/>
            <person name="Alvarado L."/>
            <person name="Arachchi H.M."/>
            <person name="Berlin A.M."/>
            <person name="Chapman S.B."/>
            <person name="Dewar J."/>
            <person name="Goldberg J."/>
            <person name="Griggs A."/>
            <person name="Gujja S."/>
            <person name="Hansen M."/>
            <person name="Howarth C."/>
            <person name="Imamovic A."/>
            <person name="Larimer J."/>
            <person name="McCowan C."/>
            <person name="Murphy C."/>
            <person name="Neiman D."/>
            <person name="Pearson M."/>
            <person name="Priest M."/>
            <person name="Roberts A."/>
            <person name="Saif S."/>
            <person name="Shea T."/>
            <person name="Sisk P."/>
            <person name="Sykes S."/>
            <person name="Wortman J."/>
            <person name="Nusbaum C."/>
            <person name="Birren B."/>
        </authorList>
    </citation>
    <scope>NUCLEOTIDE SEQUENCE [LARGE SCALE GENOMIC DNA]</scope>
    <source>
        <strain evidence="1 2">ANC 4105</strain>
    </source>
</reference>
<dbReference type="eggNOG" id="COG3545">
    <property type="taxonomic scope" value="Bacteria"/>
</dbReference>
<sequence>MKKLVGLIGLWCISMLGYTAQQEVPQRHIYIVPGYGATVHDHWFESVQRQIQDAHTKVTILSLPDPMQPDVETWQQTLEQNIHVIDKNTYFVAHSLGGITLLNFLSKRNPSQVGGIVLVSGFTETLPVLPQLNSYILTSQNLKFNFQNVVNKHLFISDNDAYVPPELSLKLAKQFKIPYTVVANAGHFLAEDGYSEFPQLVLYLKEILAH</sequence>
<dbReference type="PANTHER" id="PTHR15394:SF3">
    <property type="entry name" value="SERINE HYDROLASE RBBP9"/>
    <property type="match status" value="1"/>
</dbReference>